<evidence type="ECO:0000256" key="1">
    <source>
        <dbReference type="SAM" id="MobiDB-lite"/>
    </source>
</evidence>
<evidence type="ECO:0000256" key="2">
    <source>
        <dbReference type="SAM" id="Phobius"/>
    </source>
</evidence>
<feature type="region of interest" description="Disordered" evidence="1">
    <location>
        <begin position="195"/>
        <end position="306"/>
    </location>
</feature>
<feature type="transmembrane region" description="Helical" evidence="2">
    <location>
        <begin position="134"/>
        <end position="152"/>
    </location>
</feature>
<feature type="transmembrane region" description="Helical" evidence="2">
    <location>
        <begin position="96"/>
        <end position="114"/>
    </location>
</feature>
<feature type="transmembrane region" description="Helical" evidence="2">
    <location>
        <begin position="63"/>
        <end position="84"/>
    </location>
</feature>
<dbReference type="InterPro" id="IPR021235">
    <property type="entry name" value="DUF2637"/>
</dbReference>
<organism evidence="3 4">
    <name type="scientific">Gandjariella thermophila</name>
    <dbReference type="NCBI Taxonomy" id="1931992"/>
    <lineage>
        <taxon>Bacteria</taxon>
        <taxon>Bacillati</taxon>
        <taxon>Actinomycetota</taxon>
        <taxon>Actinomycetes</taxon>
        <taxon>Pseudonocardiales</taxon>
        <taxon>Pseudonocardiaceae</taxon>
        <taxon>Gandjariella</taxon>
    </lineage>
</organism>
<name>A0A4D4J6P9_9PSEU</name>
<keyword evidence="2" id="KW-0472">Membrane</keyword>
<keyword evidence="2" id="KW-1133">Transmembrane helix</keyword>
<reference evidence="4" key="1">
    <citation type="submission" date="2019-04" db="EMBL/GenBank/DDBJ databases">
        <title>Draft genome sequence of Pseudonocardiaceae bacterium SL3-2-4.</title>
        <authorList>
            <person name="Ningsih F."/>
            <person name="Yokota A."/>
            <person name="Sakai Y."/>
            <person name="Nanatani K."/>
            <person name="Yabe S."/>
            <person name="Oetari A."/>
            <person name="Sjamsuridzal W."/>
        </authorList>
    </citation>
    <scope>NUCLEOTIDE SEQUENCE [LARGE SCALE GENOMIC DNA]</scope>
    <source>
        <strain evidence="4">SL3-2-4</strain>
    </source>
</reference>
<keyword evidence="4" id="KW-1185">Reference proteome</keyword>
<sequence length="365" mass="37191">MPYGQDPEEGRTAVSEASKEKPRDAWLVSWAAFVGGTVASVAANVAHARVPPPGAGPGWTPEIGPQIAAAFWPLALLGAIEVLTRVPWPRGWMWDLARYAGAGTVAAGAALLSYRHMAALLLAWGEDQWNAHVGPLVVDGLMVVAGTALLALSRRRAVRTAAAAEIPVSGANSPDQPPAPAGEDVAAVRRLAPTAGAPSQPVTPAANAATGNGAAKTGYPGNSATNNGAGNNGVTNNGATRNRGTGNGAGRSATAGNGAARNGSATSVPARSAVPPILARAVPGDAGQPGTGGAARPNDAADPHTALPLEEQRRRARADYRTAAERGEELSAAELGRRYGRSARWAATQIREAHKEMDQLATVSE</sequence>
<gene>
    <name evidence="3" type="ORF">GTS_18190</name>
</gene>
<feature type="compositionally biased region" description="Low complexity" evidence="1">
    <location>
        <begin position="205"/>
        <end position="267"/>
    </location>
</feature>
<evidence type="ECO:0008006" key="5">
    <source>
        <dbReference type="Google" id="ProtNLM"/>
    </source>
</evidence>
<dbReference type="AlphaFoldDB" id="A0A4D4J6P9"/>
<comment type="caution">
    <text evidence="3">The sequence shown here is derived from an EMBL/GenBank/DDBJ whole genome shotgun (WGS) entry which is preliminary data.</text>
</comment>
<proteinExistence type="predicted"/>
<feature type="transmembrane region" description="Helical" evidence="2">
    <location>
        <begin position="25"/>
        <end position="43"/>
    </location>
</feature>
<keyword evidence="2" id="KW-0812">Transmembrane</keyword>
<accession>A0A4D4J6P9</accession>
<dbReference type="EMBL" id="BJFL01000006">
    <property type="protein sequence ID" value="GDY30186.1"/>
    <property type="molecule type" value="Genomic_DNA"/>
</dbReference>
<protein>
    <recommendedName>
        <fullName evidence="5">DUF2637 domain-containing protein</fullName>
    </recommendedName>
</protein>
<dbReference type="Pfam" id="PF10935">
    <property type="entry name" value="DUF2637"/>
    <property type="match status" value="1"/>
</dbReference>
<evidence type="ECO:0000313" key="4">
    <source>
        <dbReference type="Proteomes" id="UP000298860"/>
    </source>
</evidence>
<dbReference type="Proteomes" id="UP000298860">
    <property type="component" value="Unassembled WGS sequence"/>
</dbReference>
<evidence type="ECO:0000313" key="3">
    <source>
        <dbReference type="EMBL" id="GDY30186.1"/>
    </source>
</evidence>